<keyword evidence="3" id="KW-0964">Secreted</keyword>
<dbReference type="FunFam" id="3.30.497.10:FF:000001">
    <property type="entry name" value="Serine protease inhibitor"/>
    <property type="match status" value="1"/>
</dbReference>
<dbReference type="SMART" id="SM00093">
    <property type="entry name" value="SERPIN"/>
    <property type="match status" value="1"/>
</dbReference>
<dbReference type="AlphaFoldDB" id="A0AAV7MPE1"/>
<comment type="subcellular location">
    <subcellularLocation>
        <location evidence="1">Secreted</location>
    </subcellularLocation>
</comment>
<evidence type="ECO:0000256" key="6">
    <source>
        <dbReference type="ARBA" id="ARBA00037352"/>
    </source>
</evidence>
<dbReference type="PANTHER" id="PTHR11461:SF375">
    <property type="entry name" value="THYROXINE-BINDING GLOBULIN"/>
    <property type="match status" value="1"/>
</dbReference>
<evidence type="ECO:0000256" key="5">
    <source>
        <dbReference type="ARBA" id="ARBA00023180"/>
    </source>
</evidence>
<dbReference type="PANTHER" id="PTHR11461">
    <property type="entry name" value="SERINE PROTEASE INHIBITOR, SERPIN"/>
    <property type="match status" value="1"/>
</dbReference>
<dbReference type="SUPFAM" id="SSF56574">
    <property type="entry name" value="Serpins"/>
    <property type="match status" value="1"/>
</dbReference>
<keyword evidence="14" id="KW-1185">Reference proteome</keyword>
<dbReference type="Gene3D" id="3.30.497.10">
    <property type="entry name" value="Antithrombin, subunit I, domain 2"/>
    <property type="match status" value="1"/>
</dbReference>
<comment type="function">
    <text evidence="6">Major thyroid hormone transport protein in serum.</text>
</comment>
<evidence type="ECO:0000256" key="10">
    <source>
        <dbReference type="RuleBase" id="RU000411"/>
    </source>
</evidence>
<evidence type="ECO:0000256" key="2">
    <source>
        <dbReference type="ARBA" id="ARBA00009500"/>
    </source>
</evidence>
<evidence type="ECO:0000313" key="13">
    <source>
        <dbReference type="EMBL" id="KAJ1105202.1"/>
    </source>
</evidence>
<dbReference type="GO" id="GO:0005615">
    <property type="term" value="C:extracellular space"/>
    <property type="evidence" value="ECO:0007669"/>
    <property type="project" value="InterPro"/>
</dbReference>
<proteinExistence type="inferred from homology"/>
<organism evidence="13 14">
    <name type="scientific">Pleurodeles waltl</name>
    <name type="common">Iberian ribbed newt</name>
    <dbReference type="NCBI Taxonomy" id="8319"/>
    <lineage>
        <taxon>Eukaryota</taxon>
        <taxon>Metazoa</taxon>
        <taxon>Chordata</taxon>
        <taxon>Craniata</taxon>
        <taxon>Vertebrata</taxon>
        <taxon>Euteleostomi</taxon>
        <taxon>Amphibia</taxon>
        <taxon>Batrachia</taxon>
        <taxon>Caudata</taxon>
        <taxon>Salamandroidea</taxon>
        <taxon>Salamandridae</taxon>
        <taxon>Pleurodelinae</taxon>
        <taxon>Pleurodeles</taxon>
    </lineage>
</organism>
<dbReference type="Proteomes" id="UP001066276">
    <property type="component" value="Chromosome 9"/>
</dbReference>
<evidence type="ECO:0000259" key="12">
    <source>
        <dbReference type="SMART" id="SM00093"/>
    </source>
</evidence>
<keyword evidence="5" id="KW-0325">Glycoprotein</keyword>
<protein>
    <recommendedName>
        <fullName evidence="7">Thyroxine-binding globulin</fullName>
    </recommendedName>
    <alternativeName>
        <fullName evidence="9">Serpin A7</fullName>
    </alternativeName>
    <alternativeName>
        <fullName evidence="8">T4-binding globulin</fullName>
    </alternativeName>
</protein>
<evidence type="ECO:0000256" key="4">
    <source>
        <dbReference type="ARBA" id="ARBA00022729"/>
    </source>
</evidence>
<evidence type="ECO:0000313" key="14">
    <source>
        <dbReference type="Proteomes" id="UP001066276"/>
    </source>
</evidence>
<dbReference type="InterPro" id="IPR023796">
    <property type="entry name" value="Serpin_dom"/>
</dbReference>
<dbReference type="EMBL" id="JANPWB010000013">
    <property type="protein sequence ID" value="KAJ1105202.1"/>
    <property type="molecule type" value="Genomic_DNA"/>
</dbReference>
<evidence type="ECO:0000256" key="3">
    <source>
        <dbReference type="ARBA" id="ARBA00022525"/>
    </source>
</evidence>
<dbReference type="InterPro" id="IPR000215">
    <property type="entry name" value="Serpin_fam"/>
</dbReference>
<gene>
    <name evidence="13" type="ORF">NDU88_002610</name>
</gene>
<feature type="domain" description="Serpin" evidence="12">
    <location>
        <begin position="39"/>
        <end position="202"/>
    </location>
</feature>
<comment type="caution">
    <text evidence="13">The sequence shown here is derived from an EMBL/GenBank/DDBJ whole genome shotgun (WGS) entry which is preliminary data.</text>
</comment>
<evidence type="ECO:0000256" key="9">
    <source>
        <dbReference type="ARBA" id="ARBA00043177"/>
    </source>
</evidence>
<evidence type="ECO:0000256" key="7">
    <source>
        <dbReference type="ARBA" id="ARBA00039512"/>
    </source>
</evidence>
<comment type="similarity">
    <text evidence="2 10">Belongs to the serpin family.</text>
</comment>
<keyword evidence="4" id="KW-0732">Signal</keyword>
<evidence type="ECO:0000256" key="11">
    <source>
        <dbReference type="SAM" id="MobiDB-lite"/>
    </source>
</evidence>
<name>A0AAV7MPE1_PLEWA</name>
<feature type="region of interest" description="Disordered" evidence="11">
    <location>
        <begin position="1"/>
        <end position="27"/>
    </location>
</feature>
<reference evidence="13" key="1">
    <citation type="journal article" date="2022" name="bioRxiv">
        <title>Sequencing and chromosome-scale assembly of the giantPleurodeles waltlgenome.</title>
        <authorList>
            <person name="Brown T."/>
            <person name="Elewa A."/>
            <person name="Iarovenko S."/>
            <person name="Subramanian E."/>
            <person name="Araus A.J."/>
            <person name="Petzold A."/>
            <person name="Susuki M."/>
            <person name="Suzuki K.-i.T."/>
            <person name="Hayashi T."/>
            <person name="Toyoda A."/>
            <person name="Oliveira C."/>
            <person name="Osipova E."/>
            <person name="Leigh N.D."/>
            <person name="Simon A."/>
            <person name="Yun M.H."/>
        </authorList>
    </citation>
    <scope>NUCLEOTIDE SEQUENCE</scope>
    <source>
        <strain evidence="13">20211129_DDA</strain>
        <tissue evidence="13">Liver</tissue>
    </source>
</reference>
<evidence type="ECO:0000256" key="8">
    <source>
        <dbReference type="ARBA" id="ARBA00042967"/>
    </source>
</evidence>
<dbReference type="Pfam" id="PF00079">
    <property type="entry name" value="Serpin"/>
    <property type="match status" value="1"/>
</dbReference>
<accession>A0AAV7MPE1</accession>
<dbReference type="GO" id="GO:0004867">
    <property type="term" value="F:serine-type endopeptidase inhibitor activity"/>
    <property type="evidence" value="ECO:0007669"/>
    <property type="project" value="InterPro"/>
</dbReference>
<dbReference type="InterPro" id="IPR042178">
    <property type="entry name" value="Serpin_sf_1"/>
</dbReference>
<sequence>MVAYGSDEVSQSQHTHEKAHVGKSTQSPKMISASLRFAFDIYKHSASRCPSKNLFFSPLSISTAFAMLSEGAKSKTREQIIEALGFNLTDIEEEEINKGFEHLILSLPKNESKLSVTLGNVVFLKDKLKLLETFKGAAKHHYQAEILTSNFDSPEDATNQINDYVEKHTNGKIVDLVDSLEENTNVVLVNYIFFKGKHHNMF</sequence>
<evidence type="ECO:0000256" key="1">
    <source>
        <dbReference type="ARBA" id="ARBA00004613"/>
    </source>
</evidence>
<dbReference type="InterPro" id="IPR036186">
    <property type="entry name" value="Serpin_sf"/>
</dbReference>